<dbReference type="GO" id="GO:0005634">
    <property type="term" value="C:nucleus"/>
    <property type="evidence" value="ECO:0007669"/>
    <property type="project" value="UniProtKB-SubCell"/>
</dbReference>
<dbReference type="SUPFAM" id="SSF46785">
    <property type="entry name" value="Winged helix' DNA-binding domain"/>
    <property type="match status" value="1"/>
</dbReference>
<dbReference type="GO" id="GO:0000981">
    <property type="term" value="F:DNA-binding transcription factor activity, RNA polymerase II-specific"/>
    <property type="evidence" value="ECO:0007669"/>
    <property type="project" value="TreeGrafter"/>
</dbReference>
<feature type="domain" description="Fork-head" evidence="4">
    <location>
        <begin position="18"/>
        <end position="109"/>
    </location>
</feature>
<evidence type="ECO:0000256" key="3">
    <source>
        <dbReference type="PROSITE-ProRule" id="PRU00089"/>
    </source>
</evidence>
<comment type="subcellular location">
    <subcellularLocation>
        <location evidence="3">Nucleus</location>
    </subcellularLocation>
</comment>
<dbReference type="CDD" id="cd00059">
    <property type="entry name" value="FH_FOX"/>
    <property type="match status" value="1"/>
</dbReference>
<evidence type="ECO:0000256" key="2">
    <source>
        <dbReference type="ARBA" id="ARBA00023242"/>
    </source>
</evidence>
<dbReference type="OrthoDB" id="5954824at2759"/>
<dbReference type="InterPro" id="IPR036390">
    <property type="entry name" value="WH_DNA-bd_sf"/>
</dbReference>
<dbReference type="Proteomes" id="UP000193467">
    <property type="component" value="Unassembled WGS sequence"/>
</dbReference>
<dbReference type="FunFam" id="1.10.10.10:FF:000135">
    <property type="entry name" value="forkhead box protein G1"/>
    <property type="match status" value="1"/>
</dbReference>
<keyword evidence="1 3" id="KW-0238">DNA-binding</keyword>
<dbReference type="InterPro" id="IPR001766">
    <property type="entry name" value="Fork_head_dom"/>
</dbReference>
<proteinExistence type="predicted"/>
<dbReference type="PROSITE" id="PS00658">
    <property type="entry name" value="FORK_HEAD_2"/>
    <property type="match status" value="1"/>
</dbReference>
<keyword evidence="6" id="KW-1185">Reference proteome</keyword>
<dbReference type="InterPro" id="IPR036388">
    <property type="entry name" value="WH-like_DNA-bd_sf"/>
</dbReference>
<dbReference type="SMART" id="SM00339">
    <property type="entry name" value="FH"/>
    <property type="match status" value="1"/>
</dbReference>
<dbReference type="Gene3D" id="1.10.10.10">
    <property type="entry name" value="Winged helix-like DNA-binding domain superfamily/Winged helix DNA-binding domain"/>
    <property type="match status" value="1"/>
</dbReference>
<dbReference type="InterPro" id="IPR050211">
    <property type="entry name" value="FOX_domain-containing"/>
</dbReference>
<evidence type="ECO:0000256" key="1">
    <source>
        <dbReference type="ARBA" id="ARBA00023125"/>
    </source>
</evidence>
<name>A0A1Y2FZ66_9BASI</name>
<dbReference type="PRINTS" id="PR00053">
    <property type="entry name" value="FORKHEAD"/>
</dbReference>
<accession>A0A1Y2FZ66</accession>
<dbReference type="InterPro" id="IPR030456">
    <property type="entry name" value="TF_fork_head_CS_2"/>
</dbReference>
<reference evidence="5 6" key="1">
    <citation type="submission" date="2016-07" db="EMBL/GenBank/DDBJ databases">
        <title>Pervasive Adenine N6-methylation of Active Genes in Fungi.</title>
        <authorList>
            <consortium name="DOE Joint Genome Institute"/>
            <person name="Mondo S.J."/>
            <person name="Dannebaum R.O."/>
            <person name="Kuo R.C."/>
            <person name="Labutti K."/>
            <person name="Haridas S."/>
            <person name="Kuo A."/>
            <person name="Salamov A."/>
            <person name="Ahrendt S.R."/>
            <person name="Lipzen A."/>
            <person name="Sullivan W."/>
            <person name="Andreopoulos W.B."/>
            <person name="Clum A."/>
            <person name="Lindquist E."/>
            <person name="Daum C."/>
            <person name="Ramamoorthy G.K."/>
            <person name="Gryganskyi A."/>
            <person name="Culley D."/>
            <person name="Magnuson J.K."/>
            <person name="James T.Y."/>
            <person name="O'Malley M.A."/>
            <person name="Stajich J.E."/>
            <person name="Spatafora J.W."/>
            <person name="Visel A."/>
            <person name="Grigoriev I.V."/>
        </authorList>
    </citation>
    <scope>NUCLEOTIDE SEQUENCE [LARGE SCALE GENOMIC DNA]</scope>
    <source>
        <strain evidence="5 6">62-1032</strain>
    </source>
</reference>
<evidence type="ECO:0000313" key="6">
    <source>
        <dbReference type="Proteomes" id="UP000193467"/>
    </source>
</evidence>
<feature type="non-terminal residue" evidence="5">
    <location>
        <position position="109"/>
    </location>
</feature>
<evidence type="ECO:0000313" key="5">
    <source>
        <dbReference type="EMBL" id="ORY89418.1"/>
    </source>
</evidence>
<dbReference type="Pfam" id="PF00250">
    <property type="entry name" value="Forkhead"/>
    <property type="match status" value="1"/>
</dbReference>
<evidence type="ECO:0000259" key="4">
    <source>
        <dbReference type="PROSITE" id="PS50039"/>
    </source>
</evidence>
<dbReference type="InParanoid" id="A0A1Y2FZ66"/>
<protein>
    <recommendedName>
        <fullName evidence="4">Fork-head domain-containing protein</fullName>
    </recommendedName>
</protein>
<dbReference type="PANTHER" id="PTHR11829">
    <property type="entry name" value="FORKHEAD BOX PROTEIN"/>
    <property type="match status" value="1"/>
</dbReference>
<sequence length="109" mass="12505">MPPGAPPDRAAPDNLYAKPPYTYASLIAQACMGSAELKMTLSEIYDWINERWPYFKDHQQGWQNSVRHNLTPARGFLKIDRQEGEKGKGAFWTLDPAQRDGFDGHHFRK</sequence>
<dbReference type="STRING" id="106004.A0A1Y2FZ66"/>
<dbReference type="AlphaFoldDB" id="A0A1Y2FZ66"/>
<feature type="DNA-binding region" description="Fork-head" evidence="3">
    <location>
        <begin position="18"/>
        <end position="109"/>
    </location>
</feature>
<organism evidence="5 6">
    <name type="scientific">Leucosporidium creatinivorum</name>
    <dbReference type="NCBI Taxonomy" id="106004"/>
    <lineage>
        <taxon>Eukaryota</taxon>
        <taxon>Fungi</taxon>
        <taxon>Dikarya</taxon>
        <taxon>Basidiomycota</taxon>
        <taxon>Pucciniomycotina</taxon>
        <taxon>Microbotryomycetes</taxon>
        <taxon>Leucosporidiales</taxon>
        <taxon>Leucosporidium</taxon>
    </lineage>
</organism>
<gene>
    <name evidence="5" type="ORF">BCR35DRAFT_262253</name>
</gene>
<dbReference type="PANTHER" id="PTHR11829:SF343">
    <property type="entry name" value="FORK-HEAD DOMAIN-CONTAINING PROTEIN"/>
    <property type="match status" value="1"/>
</dbReference>
<comment type="caution">
    <text evidence="5">The sequence shown here is derived from an EMBL/GenBank/DDBJ whole genome shotgun (WGS) entry which is preliminary data.</text>
</comment>
<dbReference type="PROSITE" id="PS50039">
    <property type="entry name" value="FORK_HEAD_3"/>
    <property type="match status" value="1"/>
</dbReference>
<dbReference type="EMBL" id="MCGR01000006">
    <property type="protein sequence ID" value="ORY89418.1"/>
    <property type="molecule type" value="Genomic_DNA"/>
</dbReference>
<keyword evidence="2 3" id="KW-0539">Nucleus</keyword>
<dbReference type="GO" id="GO:0000978">
    <property type="term" value="F:RNA polymerase II cis-regulatory region sequence-specific DNA binding"/>
    <property type="evidence" value="ECO:0007669"/>
    <property type="project" value="TreeGrafter"/>
</dbReference>